<proteinExistence type="predicted"/>
<accession>A0ABV8AH14</accession>
<keyword evidence="1" id="KW-0732">Signal</keyword>
<feature type="signal peptide" evidence="1">
    <location>
        <begin position="1"/>
        <end position="20"/>
    </location>
</feature>
<keyword evidence="3" id="KW-1185">Reference proteome</keyword>
<sequence>MKVVLIFIAFCFSYAVFSQEATYTVTNLEMNDKNPHFGLAYSNDGKVLITSFKTNKKGRIITDGPDPVLGLYEGNVSANGEITNIEAFKIADSEDIQHIVSATYSPDGKKLYVSTKYGKRKNAPKGKFKDTNLHIEVAELTISGWSGFEVLSFCKPKFSYAHPTLSADGKYMFFISDMKGTGKQYTKGKSDIYRVEMLSDGTFSEPENVGPNVNSYALEMFPFMSKDNVLFFSSNKPGGLGSYDIYSAKMNPDGTFEKAERLPKPINSTESDISFMLTGTNTGYLTSKRKKGKGDDDIYYVEKQ</sequence>
<dbReference type="Proteomes" id="UP001595812">
    <property type="component" value="Unassembled WGS sequence"/>
</dbReference>
<dbReference type="RefSeq" id="WP_386099559.1">
    <property type="nucleotide sequence ID" value="NZ_JBHSAT010000004.1"/>
</dbReference>
<gene>
    <name evidence="2" type="ORF">ACFOSX_09080</name>
</gene>
<name>A0ABV8AH14_9FLAO</name>
<dbReference type="Pfam" id="PF07676">
    <property type="entry name" value="PD40"/>
    <property type="match status" value="2"/>
</dbReference>
<dbReference type="InterPro" id="IPR011042">
    <property type="entry name" value="6-blade_b-propeller_TolB-like"/>
</dbReference>
<comment type="caution">
    <text evidence="2">The sequence shown here is derived from an EMBL/GenBank/DDBJ whole genome shotgun (WGS) entry which is preliminary data.</text>
</comment>
<evidence type="ECO:0008006" key="4">
    <source>
        <dbReference type="Google" id="ProtNLM"/>
    </source>
</evidence>
<feature type="chain" id="PRO_5046202133" description="WD40 repeat protein" evidence="1">
    <location>
        <begin position="21"/>
        <end position="304"/>
    </location>
</feature>
<protein>
    <recommendedName>
        <fullName evidence="4">WD40 repeat protein</fullName>
    </recommendedName>
</protein>
<evidence type="ECO:0000256" key="1">
    <source>
        <dbReference type="SAM" id="SignalP"/>
    </source>
</evidence>
<organism evidence="2 3">
    <name type="scientific">Winogradskyella maritima</name>
    <dbReference type="NCBI Taxonomy" id="1517766"/>
    <lineage>
        <taxon>Bacteria</taxon>
        <taxon>Pseudomonadati</taxon>
        <taxon>Bacteroidota</taxon>
        <taxon>Flavobacteriia</taxon>
        <taxon>Flavobacteriales</taxon>
        <taxon>Flavobacteriaceae</taxon>
        <taxon>Winogradskyella</taxon>
    </lineage>
</organism>
<dbReference type="EMBL" id="JBHSAT010000004">
    <property type="protein sequence ID" value="MFC3877382.1"/>
    <property type="molecule type" value="Genomic_DNA"/>
</dbReference>
<dbReference type="InterPro" id="IPR011659">
    <property type="entry name" value="WD40"/>
</dbReference>
<dbReference type="SUPFAM" id="SSF82171">
    <property type="entry name" value="DPP6 N-terminal domain-like"/>
    <property type="match status" value="1"/>
</dbReference>
<reference evidence="3" key="1">
    <citation type="journal article" date="2019" name="Int. J. Syst. Evol. Microbiol.">
        <title>The Global Catalogue of Microorganisms (GCM) 10K type strain sequencing project: providing services to taxonomists for standard genome sequencing and annotation.</title>
        <authorList>
            <consortium name="The Broad Institute Genomics Platform"/>
            <consortium name="The Broad Institute Genome Sequencing Center for Infectious Disease"/>
            <person name="Wu L."/>
            <person name="Ma J."/>
        </authorList>
    </citation>
    <scope>NUCLEOTIDE SEQUENCE [LARGE SCALE GENOMIC DNA]</scope>
    <source>
        <strain evidence="3">CECT 8979</strain>
    </source>
</reference>
<evidence type="ECO:0000313" key="3">
    <source>
        <dbReference type="Proteomes" id="UP001595812"/>
    </source>
</evidence>
<dbReference type="Gene3D" id="2.120.10.30">
    <property type="entry name" value="TolB, C-terminal domain"/>
    <property type="match status" value="1"/>
</dbReference>
<evidence type="ECO:0000313" key="2">
    <source>
        <dbReference type="EMBL" id="MFC3877382.1"/>
    </source>
</evidence>